<gene>
    <name evidence="2" type="ORF">ALEPTO_LOCUS4861</name>
</gene>
<reference evidence="2" key="1">
    <citation type="submission" date="2021-06" db="EMBL/GenBank/DDBJ databases">
        <authorList>
            <person name="Kallberg Y."/>
            <person name="Tangrot J."/>
            <person name="Rosling A."/>
        </authorList>
    </citation>
    <scope>NUCLEOTIDE SEQUENCE</scope>
    <source>
        <strain evidence="2">FL130A</strain>
    </source>
</reference>
<dbReference type="AlphaFoldDB" id="A0A9N9AH76"/>
<dbReference type="Pfam" id="PF00536">
    <property type="entry name" value="SAM_1"/>
    <property type="match status" value="1"/>
</dbReference>
<dbReference type="SMART" id="SM00454">
    <property type="entry name" value="SAM"/>
    <property type="match status" value="1"/>
</dbReference>
<dbReference type="Proteomes" id="UP000789508">
    <property type="component" value="Unassembled WGS sequence"/>
</dbReference>
<evidence type="ECO:0000313" key="2">
    <source>
        <dbReference type="EMBL" id="CAG8529379.1"/>
    </source>
</evidence>
<proteinExistence type="predicted"/>
<feature type="domain" description="SAM" evidence="1">
    <location>
        <begin position="13"/>
        <end position="81"/>
    </location>
</feature>
<accession>A0A9N9AH76</accession>
<dbReference type="EMBL" id="CAJVPS010001212">
    <property type="protein sequence ID" value="CAG8529379.1"/>
    <property type="molecule type" value="Genomic_DNA"/>
</dbReference>
<dbReference type="OrthoDB" id="2411625at2759"/>
<organism evidence="2 3">
    <name type="scientific">Ambispora leptoticha</name>
    <dbReference type="NCBI Taxonomy" id="144679"/>
    <lineage>
        <taxon>Eukaryota</taxon>
        <taxon>Fungi</taxon>
        <taxon>Fungi incertae sedis</taxon>
        <taxon>Mucoromycota</taxon>
        <taxon>Glomeromycotina</taxon>
        <taxon>Glomeromycetes</taxon>
        <taxon>Archaeosporales</taxon>
        <taxon>Ambisporaceae</taxon>
        <taxon>Ambispora</taxon>
    </lineage>
</organism>
<protein>
    <submittedName>
        <fullName evidence="2">802_t:CDS:1</fullName>
    </submittedName>
</protein>
<dbReference type="InterPro" id="IPR001660">
    <property type="entry name" value="SAM"/>
</dbReference>
<dbReference type="InterPro" id="IPR013761">
    <property type="entry name" value="SAM/pointed_sf"/>
</dbReference>
<feature type="non-terminal residue" evidence="2">
    <location>
        <position position="89"/>
    </location>
</feature>
<evidence type="ECO:0000259" key="1">
    <source>
        <dbReference type="SMART" id="SM00454"/>
    </source>
</evidence>
<keyword evidence="3" id="KW-1185">Reference proteome</keyword>
<evidence type="ECO:0000313" key="3">
    <source>
        <dbReference type="Proteomes" id="UP000789508"/>
    </source>
</evidence>
<comment type="caution">
    <text evidence="2">The sequence shown here is derived from an EMBL/GenBank/DDBJ whole genome shotgun (WGS) entry which is preliminary data.</text>
</comment>
<sequence>MSTSTTELDAYLVENWDTESLVVYLQQQDLKLNDKHFDVLRNREIDGQVFLDMSKDDFMQAGLEMGPAMKLAKEVKALKDNTKRAYSSY</sequence>
<name>A0A9N9AH76_9GLOM</name>
<dbReference type="Gene3D" id="1.10.150.50">
    <property type="entry name" value="Transcription Factor, Ets-1"/>
    <property type="match status" value="1"/>
</dbReference>
<dbReference type="SUPFAM" id="SSF47769">
    <property type="entry name" value="SAM/Pointed domain"/>
    <property type="match status" value="1"/>
</dbReference>